<keyword evidence="4" id="KW-0378">Hydrolase</keyword>
<keyword evidence="3" id="KW-0645">Protease</keyword>
<dbReference type="Pfam" id="PF00089">
    <property type="entry name" value="Trypsin"/>
    <property type="match status" value="1"/>
</dbReference>
<dbReference type="Proteomes" id="UP000018936">
    <property type="component" value="Unassembled WGS sequence"/>
</dbReference>
<evidence type="ECO:0000256" key="4">
    <source>
        <dbReference type="ARBA" id="ARBA00022801"/>
    </source>
</evidence>
<dbReference type="InterPro" id="IPR009003">
    <property type="entry name" value="Peptidase_S1_PA"/>
</dbReference>
<evidence type="ECO:0000256" key="5">
    <source>
        <dbReference type="ARBA" id="ARBA00022825"/>
    </source>
</evidence>
<dbReference type="Gene3D" id="2.40.10.10">
    <property type="entry name" value="Trypsin-like serine proteases"/>
    <property type="match status" value="1"/>
</dbReference>
<dbReference type="PANTHER" id="PTHR24264:SF65">
    <property type="entry name" value="SRCR DOMAIN-CONTAINING PROTEIN"/>
    <property type="match status" value="1"/>
</dbReference>
<dbReference type="PANTHER" id="PTHR24264">
    <property type="entry name" value="TRYPSIN-RELATED"/>
    <property type="match status" value="1"/>
</dbReference>
<comment type="caution">
    <text evidence="7">The sequence shown here is derived from an EMBL/GenBank/DDBJ whole genome shotgun (WGS) entry which is preliminary data.</text>
</comment>
<dbReference type="GO" id="GO:0004252">
    <property type="term" value="F:serine-type endopeptidase activity"/>
    <property type="evidence" value="ECO:0007669"/>
    <property type="project" value="InterPro"/>
</dbReference>
<evidence type="ECO:0000256" key="1">
    <source>
        <dbReference type="ARBA" id="ARBA00004613"/>
    </source>
</evidence>
<gene>
    <name evidence="7" type="ORF">L345_13951</name>
</gene>
<reference evidence="7 8" key="1">
    <citation type="journal article" date="2013" name="Proc. Natl. Acad. Sci. U.S.A.">
        <title>The king cobra genome reveals dynamic gene evolution and adaptation in the snake venom system.</title>
        <authorList>
            <person name="Vonk F.J."/>
            <person name="Casewell N.R."/>
            <person name="Henkel C.V."/>
            <person name="Heimberg A.M."/>
            <person name="Jansen H.J."/>
            <person name="McCleary R.J."/>
            <person name="Kerkkamp H.M."/>
            <person name="Vos R.A."/>
            <person name="Guerreiro I."/>
            <person name="Calvete J.J."/>
            <person name="Wuster W."/>
            <person name="Woods A.E."/>
            <person name="Logan J.M."/>
            <person name="Harrison R.A."/>
            <person name="Castoe T.A."/>
            <person name="de Koning A.P."/>
            <person name="Pollock D.D."/>
            <person name="Yandell M."/>
            <person name="Calderon D."/>
            <person name="Renjifo C."/>
            <person name="Currier R.B."/>
            <person name="Salgado D."/>
            <person name="Pla D."/>
            <person name="Sanz L."/>
            <person name="Hyder A.S."/>
            <person name="Ribeiro J.M."/>
            <person name="Arntzen J.W."/>
            <person name="van den Thillart G.E."/>
            <person name="Boetzer M."/>
            <person name="Pirovano W."/>
            <person name="Dirks R.P."/>
            <person name="Spaink H.P."/>
            <person name="Duboule D."/>
            <person name="McGlinn E."/>
            <person name="Kini R.M."/>
            <person name="Richardson M.K."/>
        </authorList>
    </citation>
    <scope>NUCLEOTIDE SEQUENCE</scope>
    <source>
        <tissue evidence="7">Blood</tissue>
    </source>
</reference>
<feature type="domain" description="Peptidase S1" evidence="6">
    <location>
        <begin position="1"/>
        <end position="65"/>
    </location>
</feature>
<keyword evidence="5" id="KW-0720">Serine protease</keyword>
<dbReference type="OrthoDB" id="9020114at2759"/>
<dbReference type="InterPro" id="IPR001254">
    <property type="entry name" value="Trypsin_dom"/>
</dbReference>
<dbReference type="PROSITE" id="PS50240">
    <property type="entry name" value="TRYPSIN_DOM"/>
    <property type="match status" value="1"/>
</dbReference>
<accession>V8NFF9</accession>
<feature type="non-terminal residue" evidence="7">
    <location>
        <position position="1"/>
    </location>
</feature>
<dbReference type="InterPro" id="IPR050127">
    <property type="entry name" value="Serine_Proteases_S1"/>
</dbReference>
<evidence type="ECO:0000256" key="3">
    <source>
        <dbReference type="ARBA" id="ARBA00022670"/>
    </source>
</evidence>
<evidence type="ECO:0000259" key="6">
    <source>
        <dbReference type="PROSITE" id="PS50240"/>
    </source>
</evidence>
<sequence>MQSPALIMPRHQTGDSGGPLVCYLSDSKYYVVGITSYGIGCGRPKFPGVYTNLPKYMFWLGYSFLYRFHIRAVKIQTITWQLPLSGYHVLQRRNGTLDVPIQGVISALWGKGGDGSSLHPPRELLSLSRMKAQQ</sequence>
<organism evidence="7 8">
    <name type="scientific">Ophiophagus hannah</name>
    <name type="common">King cobra</name>
    <name type="synonym">Naja hannah</name>
    <dbReference type="NCBI Taxonomy" id="8665"/>
    <lineage>
        <taxon>Eukaryota</taxon>
        <taxon>Metazoa</taxon>
        <taxon>Chordata</taxon>
        <taxon>Craniata</taxon>
        <taxon>Vertebrata</taxon>
        <taxon>Euteleostomi</taxon>
        <taxon>Lepidosauria</taxon>
        <taxon>Squamata</taxon>
        <taxon>Bifurcata</taxon>
        <taxon>Unidentata</taxon>
        <taxon>Episquamata</taxon>
        <taxon>Toxicofera</taxon>
        <taxon>Serpentes</taxon>
        <taxon>Colubroidea</taxon>
        <taxon>Elapidae</taxon>
        <taxon>Elapinae</taxon>
        <taxon>Ophiophagus</taxon>
    </lineage>
</organism>
<evidence type="ECO:0000313" key="8">
    <source>
        <dbReference type="Proteomes" id="UP000018936"/>
    </source>
</evidence>
<protein>
    <recommendedName>
        <fullName evidence="6">Peptidase S1 domain-containing protein</fullName>
    </recommendedName>
</protein>
<keyword evidence="2" id="KW-0964">Secreted</keyword>
<dbReference type="SUPFAM" id="SSF50494">
    <property type="entry name" value="Trypsin-like serine proteases"/>
    <property type="match status" value="1"/>
</dbReference>
<comment type="subcellular location">
    <subcellularLocation>
        <location evidence="1">Secreted</location>
    </subcellularLocation>
</comment>
<evidence type="ECO:0000313" key="7">
    <source>
        <dbReference type="EMBL" id="ETE60307.1"/>
    </source>
</evidence>
<dbReference type="GO" id="GO:0006508">
    <property type="term" value="P:proteolysis"/>
    <property type="evidence" value="ECO:0007669"/>
    <property type="project" value="UniProtKB-KW"/>
</dbReference>
<name>V8NFF9_OPHHA</name>
<dbReference type="EMBL" id="AZIM01004785">
    <property type="protein sequence ID" value="ETE60307.1"/>
    <property type="molecule type" value="Genomic_DNA"/>
</dbReference>
<keyword evidence="8" id="KW-1185">Reference proteome</keyword>
<dbReference type="AlphaFoldDB" id="V8NFF9"/>
<dbReference type="InterPro" id="IPR043504">
    <property type="entry name" value="Peptidase_S1_PA_chymotrypsin"/>
</dbReference>
<proteinExistence type="predicted"/>
<evidence type="ECO:0000256" key="2">
    <source>
        <dbReference type="ARBA" id="ARBA00022525"/>
    </source>
</evidence>
<dbReference type="GO" id="GO:0005615">
    <property type="term" value="C:extracellular space"/>
    <property type="evidence" value="ECO:0007669"/>
    <property type="project" value="TreeGrafter"/>
</dbReference>